<proteinExistence type="predicted"/>
<organism evidence="2 3">
    <name type="scientific">Paraburkholderia phenoliruptrix</name>
    <dbReference type="NCBI Taxonomy" id="252970"/>
    <lineage>
        <taxon>Bacteria</taxon>
        <taxon>Pseudomonadati</taxon>
        <taxon>Pseudomonadota</taxon>
        <taxon>Betaproteobacteria</taxon>
        <taxon>Burkholderiales</taxon>
        <taxon>Burkholderiaceae</taxon>
        <taxon>Paraburkholderia</taxon>
    </lineage>
</organism>
<dbReference type="Proteomes" id="UP000494249">
    <property type="component" value="Unassembled WGS sequence"/>
</dbReference>
<dbReference type="RefSeq" id="WP_035482926.1">
    <property type="nucleotide sequence ID" value="NZ_CADFGL010000043.1"/>
</dbReference>
<name>A0A6J5CD95_9BURK</name>
<accession>A0A6J5CD95</accession>
<dbReference type="EMBL" id="CADIKB010000046">
    <property type="protein sequence ID" value="CAB3732857.1"/>
    <property type="molecule type" value="Genomic_DNA"/>
</dbReference>
<keyword evidence="1" id="KW-1133">Transmembrane helix</keyword>
<gene>
    <name evidence="2" type="ORF">LMG22037_05745</name>
</gene>
<feature type="transmembrane region" description="Helical" evidence="1">
    <location>
        <begin position="6"/>
        <end position="23"/>
    </location>
</feature>
<evidence type="ECO:0000313" key="3">
    <source>
        <dbReference type="Proteomes" id="UP000494249"/>
    </source>
</evidence>
<evidence type="ECO:0000256" key="1">
    <source>
        <dbReference type="SAM" id="Phobius"/>
    </source>
</evidence>
<dbReference type="AlphaFoldDB" id="A0A6J5CD95"/>
<evidence type="ECO:0000313" key="2">
    <source>
        <dbReference type="EMBL" id="CAB3732857.1"/>
    </source>
</evidence>
<sequence length="95" mass="10893">MNATTIISLIALAIALCALWISVRRSPAEPHYRVEISSNRYLDEGGKERVSYSFSHWHDNTVFGMTVGRFRIALARRRFGRRCRPENGAQEQNVN</sequence>
<keyword evidence="1" id="KW-0472">Membrane</keyword>
<protein>
    <submittedName>
        <fullName evidence="2">Uncharacterized protein</fullName>
    </submittedName>
</protein>
<keyword evidence="1" id="KW-0812">Transmembrane</keyword>
<reference evidence="2 3" key="1">
    <citation type="submission" date="2020-04" db="EMBL/GenBank/DDBJ databases">
        <authorList>
            <person name="De Canck E."/>
        </authorList>
    </citation>
    <scope>NUCLEOTIDE SEQUENCE [LARGE SCALE GENOMIC DNA]</scope>
    <source>
        <strain evidence="2 3">LMG 22037</strain>
    </source>
</reference>